<name>A0A0H3N141_CLODC</name>
<feature type="transmembrane region" description="Helical" evidence="5">
    <location>
        <begin position="64"/>
        <end position="92"/>
    </location>
</feature>
<dbReference type="EMBL" id="FN538970">
    <property type="protein sequence ID" value="CBA61585.1"/>
    <property type="molecule type" value="Genomic_DNA"/>
</dbReference>
<feature type="transmembrane region" description="Helical" evidence="5">
    <location>
        <begin position="34"/>
        <end position="58"/>
    </location>
</feature>
<comment type="subcellular location">
    <subcellularLocation>
        <location evidence="1">Membrane</location>
        <topology evidence="1">Multi-pass membrane protein</topology>
    </subcellularLocation>
</comment>
<dbReference type="Pfam" id="PF01957">
    <property type="entry name" value="NfeD"/>
    <property type="match status" value="1"/>
</dbReference>
<protein>
    <submittedName>
        <fullName evidence="7">Membrane protein</fullName>
    </submittedName>
</protein>
<dbReference type="SUPFAM" id="SSF141322">
    <property type="entry name" value="NfeD domain-like"/>
    <property type="match status" value="1"/>
</dbReference>
<dbReference type="InterPro" id="IPR012340">
    <property type="entry name" value="NA-bd_OB-fold"/>
</dbReference>
<reference evidence="7 8" key="1">
    <citation type="journal article" date="2009" name="Genome Biol.">
        <title>Comparative genome and phenotypic analysis of Clostridium difficile 027 strains provides insight into the evolution of a hypervirulent bacterium.</title>
        <authorList>
            <person name="Stabler R.A."/>
            <person name="He M."/>
            <person name="Dawson L."/>
            <person name="Martin M."/>
            <person name="Valiente E."/>
            <person name="Corton C."/>
            <person name="Lawley T.D."/>
            <person name="Sebaihia M."/>
            <person name="Quail M.A."/>
            <person name="Rose G."/>
            <person name="Gerding D.N."/>
            <person name="Gibert M."/>
            <person name="Popoff M.R."/>
            <person name="Parkhill J."/>
            <person name="Dougan G."/>
            <person name="Wren B.W."/>
        </authorList>
    </citation>
    <scope>NUCLEOTIDE SEQUENCE [LARGE SCALE GENOMIC DNA]</scope>
    <source>
        <strain evidence="7 8">CD196</strain>
    </source>
</reference>
<dbReference type="InterPro" id="IPR052165">
    <property type="entry name" value="Membrane_assoc_protease"/>
</dbReference>
<dbReference type="HOGENOM" id="CLU_116732_2_1_9"/>
<evidence type="ECO:0000256" key="2">
    <source>
        <dbReference type="ARBA" id="ARBA00022692"/>
    </source>
</evidence>
<evidence type="ECO:0000259" key="6">
    <source>
        <dbReference type="Pfam" id="PF01957"/>
    </source>
</evidence>
<proteinExistence type="predicted"/>
<dbReference type="AlphaFoldDB" id="A0A0H3N141"/>
<evidence type="ECO:0000256" key="5">
    <source>
        <dbReference type="SAM" id="Phobius"/>
    </source>
</evidence>
<feature type="domain" description="NfeD-like C-terminal" evidence="6">
    <location>
        <begin position="111"/>
        <end position="169"/>
    </location>
</feature>
<keyword evidence="4 5" id="KW-0472">Membrane</keyword>
<evidence type="ECO:0000256" key="4">
    <source>
        <dbReference type="ARBA" id="ARBA00023136"/>
    </source>
</evidence>
<sequence length="179" mass="19980">MICSLNLYSKTLYKHIIYIGFYNSYEKRVDSMKLIWLIVAVLFGIAEMLTPSLTLIWFSVGAVILIFLSSFIESIFLQILIFAVISIAMLVVATKKIVKKDKGYKSNTNLQAMMSKKGIVTEEISPNNTGLVVVEHETWTAISIDGEKIEKGSTVEVLKIEGVKLVVKKVDATVNVTNQ</sequence>
<evidence type="ECO:0000256" key="1">
    <source>
        <dbReference type="ARBA" id="ARBA00004141"/>
    </source>
</evidence>
<evidence type="ECO:0000313" key="8">
    <source>
        <dbReference type="Proteomes" id="UP000002068"/>
    </source>
</evidence>
<dbReference type="InterPro" id="IPR002810">
    <property type="entry name" value="NfeD-like_C"/>
</dbReference>
<evidence type="ECO:0000256" key="3">
    <source>
        <dbReference type="ARBA" id="ARBA00022989"/>
    </source>
</evidence>
<dbReference type="KEGG" id="cdc:CD196_0830"/>
<dbReference type="PANTHER" id="PTHR33507:SF3">
    <property type="entry name" value="INNER MEMBRANE PROTEIN YBBJ"/>
    <property type="match status" value="1"/>
</dbReference>
<keyword evidence="2 5" id="KW-0812">Transmembrane</keyword>
<dbReference type="PANTHER" id="PTHR33507">
    <property type="entry name" value="INNER MEMBRANE PROTEIN YBBJ"/>
    <property type="match status" value="1"/>
</dbReference>
<gene>
    <name evidence="7" type="ordered locus">CD196_0830</name>
</gene>
<dbReference type="Proteomes" id="UP000002068">
    <property type="component" value="Chromosome"/>
</dbReference>
<keyword evidence="3 5" id="KW-1133">Transmembrane helix</keyword>
<dbReference type="Gene3D" id="2.40.50.140">
    <property type="entry name" value="Nucleic acid-binding proteins"/>
    <property type="match status" value="1"/>
</dbReference>
<organism evidence="7 8">
    <name type="scientific">Clostridioides difficile (strain CD196)</name>
    <name type="common">Peptoclostridium difficile</name>
    <dbReference type="NCBI Taxonomy" id="645462"/>
    <lineage>
        <taxon>Bacteria</taxon>
        <taxon>Bacillati</taxon>
        <taxon>Bacillota</taxon>
        <taxon>Clostridia</taxon>
        <taxon>Peptostreptococcales</taxon>
        <taxon>Peptostreptococcaceae</taxon>
        <taxon>Clostridioides</taxon>
    </lineage>
</organism>
<evidence type="ECO:0000313" key="7">
    <source>
        <dbReference type="EMBL" id="CBA61585.1"/>
    </source>
</evidence>
<accession>A0A0H3N141</accession>
<dbReference type="GO" id="GO:0005886">
    <property type="term" value="C:plasma membrane"/>
    <property type="evidence" value="ECO:0007669"/>
    <property type="project" value="TreeGrafter"/>
</dbReference>